<evidence type="ECO:0000313" key="2">
    <source>
        <dbReference type="EMBL" id="OSM02314.1"/>
    </source>
</evidence>
<dbReference type="Proteomes" id="UP000194003">
    <property type="component" value="Unassembled WGS sequence"/>
</dbReference>
<sequence length="644" mass="71673">MNSVKLQPGEVMRSLAELRSIDLRSLFAPLPSAEAVNGAFARTAWLAALLGLIQGLLNPQWLNNVIDGQLIAGVTGCPTWLPEYIYEVNSFSLMNQSAAALIHLGLSDWTVNLIFSAGFAALAYASVATAALLLLRAPLLALLIPLVLTDLRLVGDHYYRIDFPLDRSIFGIVGMHGTLMILTLLIAGRTRLALFLVGLFPAVHASWAIALWLMTGVWFLLTKTNPFKRALLIPFISGVALFLVIGAIHLNFIKTEQPQMDPAQVEEAWQRFMRDDGRKNHNRLIGEQANVALESVQFFTSEILLLLLAGTLWRRRSGALLGGGARLLQAVFGLMAVAMAIRLALEFATEWVPRPLDVLLTSRWMNLDALLVHLLLIGWIIRLAVVERLRLALWALGLLTVIDLGSAFYKRRLPLLPCPDCPTFSERALANGSFVAVTTILLALLIAALWRRGGGVLAERDSWRGRMPEIFVGVMLLVWGGRALYHAVDLRQIVDPLYFSERHRHTPRHCDDWKRFYQERIVDGDGLLMVGPQAFENTHFNNSALYLSRRCIMGPPFGGHPYSLDSLLSSRKLNAQIACAPDPNITGAELVAALPACWANKSEAEWRALRREYGIGALLLNARWRVNLPESDRLCDLRLYELPK</sequence>
<proteinExistence type="predicted"/>
<feature type="transmembrane region" description="Helical" evidence="1">
    <location>
        <begin position="100"/>
        <end position="124"/>
    </location>
</feature>
<accession>A0A1Y2K5B9</accession>
<dbReference type="AlphaFoldDB" id="A0A1Y2K5B9"/>
<evidence type="ECO:0000256" key="1">
    <source>
        <dbReference type="SAM" id="Phobius"/>
    </source>
</evidence>
<feature type="transmembrane region" description="Helical" evidence="1">
    <location>
        <begin position="193"/>
        <end position="219"/>
    </location>
</feature>
<name>A0A1Y2K5B9_9PROT</name>
<feature type="transmembrane region" description="Helical" evidence="1">
    <location>
        <begin position="169"/>
        <end position="187"/>
    </location>
</feature>
<dbReference type="EMBL" id="LVJN01000020">
    <property type="protein sequence ID" value="OSM02314.1"/>
    <property type="molecule type" value="Genomic_DNA"/>
</dbReference>
<protein>
    <submittedName>
        <fullName evidence="2">Uncharacterized protein</fullName>
    </submittedName>
</protein>
<feature type="transmembrane region" description="Helical" evidence="1">
    <location>
        <begin position="130"/>
        <end position="148"/>
    </location>
</feature>
<feature type="transmembrane region" description="Helical" evidence="1">
    <location>
        <begin position="325"/>
        <end position="345"/>
    </location>
</feature>
<keyword evidence="1" id="KW-0472">Membrane</keyword>
<evidence type="ECO:0000313" key="3">
    <source>
        <dbReference type="Proteomes" id="UP000194003"/>
    </source>
</evidence>
<organism evidence="2 3">
    <name type="scientific">Magnetofaba australis IT-1</name>
    <dbReference type="NCBI Taxonomy" id="1434232"/>
    <lineage>
        <taxon>Bacteria</taxon>
        <taxon>Pseudomonadati</taxon>
        <taxon>Pseudomonadota</taxon>
        <taxon>Magnetococcia</taxon>
        <taxon>Magnetococcales</taxon>
        <taxon>Magnetococcaceae</taxon>
        <taxon>Magnetofaba</taxon>
    </lineage>
</organism>
<comment type="caution">
    <text evidence="2">The sequence shown here is derived from an EMBL/GenBank/DDBJ whole genome shotgun (WGS) entry which is preliminary data.</text>
</comment>
<feature type="transmembrane region" description="Helical" evidence="1">
    <location>
        <begin position="365"/>
        <end position="384"/>
    </location>
</feature>
<keyword evidence="3" id="KW-1185">Reference proteome</keyword>
<feature type="transmembrane region" description="Helical" evidence="1">
    <location>
        <begin position="470"/>
        <end position="488"/>
    </location>
</feature>
<keyword evidence="1" id="KW-0812">Transmembrane</keyword>
<feature type="transmembrane region" description="Helical" evidence="1">
    <location>
        <begin position="231"/>
        <end position="252"/>
    </location>
</feature>
<feature type="transmembrane region" description="Helical" evidence="1">
    <location>
        <begin position="429"/>
        <end position="450"/>
    </location>
</feature>
<reference evidence="2 3" key="1">
    <citation type="journal article" date="2016" name="BMC Genomics">
        <title>Combined genomic and structural analyses of a cultured magnetotactic bacterium reveals its niche adaptation to a dynamic environment.</title>
        <authorList>
            <person name="Araujo A.C."/>
            <person name="Morillo V."/>
            <person name="Cypriano J."/>
            <person name="Teixeira L.C."/>
            <person name="Leao P."/>
            <person name="Lyra S."/>
            <person name="Almeida L.G."/>
            <person name="Bazylinski D.A."/>
            <person name="Vasconcellos A.T."/>
            <person name="Abreu F."/>
            <person name="Lins U."/>
        </authorList>
    </citation>
    <scope>NUCLEOTIDE SEQUENCE [LARGE SCALE GENOMIC DNA]</scope>
    <source>
        <strain evidence="2 3">IT-1</strain>
    </source>
</reference>
<keyword evidence="1" id="KW-1133">Transmembrane helix</keyword>
<feature type="transmembrane region" description="Helical" evidence="1">
    <location>
        <begin position="391"/>
        <end position="409"/>
    </location>
</feature>
<gene>
    <name evidence="2" type="ORF">MAIT1_02437</name>
</gene>